<sequence>MDAKRSSIASSWSILLSMRVNRSPKDVKRSFIASSWSFILFSRLANRSSNAMIHSQLCWCNYRGFFATLLAADQGMAGVMIAIPVQ</sequence>
<dbReference type="HOGENOM" id="CLU_2499260_0_0_1"/>
<dbReference type="RefSeq" id="XP_007324018.1">
    <property type="nucleotide sequence ID" value="XM_007323956.1"/>
</dbReference>
<protein>
    <submittedName>
        <fullName evidence="1">Uncharacterized protein</fullName>
    </submittedName>
</protein>
<dbReference type="EMBL" id="GL945444">
    <property type="protein sequence ID" value="EGO19297.1"/>
    <property type="molecule type" value="Genomic_DNA"/>
</dbReference>
<reference evidence="1" key="1">
    <citation type="submission" date="2011-04" db="EMBL/GenBank/DDBJ databases">
        <title>Evolution of plant cell wall degrading machinery underlies the functional diversity of forest fungi.</title>
        <authorList>
            <consortium name="US DOE Joint Genome Institute (JGI-PGF)"/>
            <person name="Eastwood D.C."/>
            <person name="Floudas D."/>
            <person name="Binder M."/>
            <person name="Majcherczyk A."/>
            <person name="Schneider P."/>
            <person name="Aerts A."/>
            <person name="Asiegbu F.O."/>
            <person name="Baker S.E."/>
            <person name="Barry K."/>
            <person name="Bendiksby M."/>
            <person name="Blumentritt M."/>
            <person name="Coutinho P.M."/>
            <person name="Cullen D."/>
            <person name="Cullen D."/>
            <person name="Gathman A."/>
            <person name="Goodell B."/>
            <person name="Henrissat B."/>
            <person name="Ihrmark K."/>
            <person name="Kauserud H."/>
            <person name="Kohler A."/>
            <person name="LaButti K."/>
            <person name="Lapidus A."/>
            <person name="Lavin J.L."/>
            <person name="Lee Y.-H."/>
            <person name="Lindquist E."/>
            <person name="Lilly W."/>
            <person name="Lucas S."/>
            <person name="Morin E."/>
            <person name="Murat C."/>
            <person name="Oguiza J.A."/>
            <person name="Park J."/>
            <person name="Pisabarro A.G."/>
            <person name="Riley R."/>
            <person name="Rosling A."/>
            <person name="Salamov A."/>
            <person name="Schmidt O."/>
            <person name="Schmutz J."/>
            <person name="Skrede I."/>
            <person name="Stenlid J."/>
            <person name="Wiebenga A."/>
            <person name="Xie X."/>
            <person name="Kues U."/>
            <person name="Hibbett D.S."/>
            <person name="Hoffmeister D."/>
            <person name="Hogberg N."/>
            <person name="Martin F."/>
            <person name="Grigoriev I.V."/>
            <person name="Watkinson S.C."/>
        </authorList>
    </citation>
    <scope>NUCLEOTIDE SEQUENCE</scope>
    <source>
        <strain evidence="1">S7.9</strain>
    </source>
</reference>
<dbReference type="GeneID" id="18821398"/>
<dbReference type="AlphaFoldDB" id="F8PC97"/>
<name>F8PC97_SERL9</name>
<dbReference type="Proteomes" id="UP000008064">
    <property type="component" value="Unassembled WGS sequence"/>
</dbReference>
<gene>
    <name evidence="1" type="ORF">SERLADRAFT_479700</name>
</gene>
<organism>
    <name type="scientific">Serpula lacrymans var. lacrymans (strain S7.9)</name>
    <name type="common">Dry rot fungus</name>
    <dbReference type="NCBI Taxonomy" id="578457"/>
    <lineage>
        <taxon>Eukaryota</taxon>
        <taxon>Fungi</taxon>
        <taxon>Dikarya</taxon>
        <taxon>Basidiomycota</taxon>
        <taxon>Agaricomycotina</taxon>
        <taxon>Agaricomycetes</taxon>
        <taxon>Agaricomycetidae</taxon>
        <taxon>Boletales</taxon>
        <taxon>Coniophorineae</taxon>
        <taxon>Serpulaceae</taxon>
        <taxon>Serpula</taxon>
    </lineage>
</organism>
<proteinExistence type="predicted"/>
<accession>F8PC97</accession>
<dbReference type="KEGG" id="sla:SERLADRAFT_479700"/>
<evidence type="ECO:0000313" key="1">
    <source>
        <dbReference type="EMBL" id="EGO19297.1"/>
    </source>
</evidence>